<keyword evidence="6 7" id="KW-0627">Porphyrin biosynthesis</keyword>
<dbReference type="NCBIfam" id="NF000818">
    <property type="entry name" value="PRK00062.1"/>
    <property type="match status" value="1"/>
</dbReference>
<dbReference type="NCBIfam" id="TIGR00713">
    <property type="entry name" value="hemL"/>
    <property type="match status" value="1"/>
</dbReference>
<dbReference type="UniPathway" id="UPA00251">
    <property type="reaction ID" value="UER00317"/>
</dbReference>
<feature type="modified residue" description="N6-(pyridoxal phosphate)lysine" evidence="7">
    <location>
        <position position="267"/>
    </location>
</feature>
<dbReference type="InterPro" id="IPR015422">
    <property type="entry name" value="PyrdxlP-dep_Trfase_small"/>
</dbReference>
<evidence type="ECO:0000256" key="1">
    <source>
        <dbReference type="ARBA" id="ARBA00001933"/>
    </source>
</evidence>
<dbReference type="CDD" id="cd00610">
    <property type="entry name" value="OAT_like"/>
    <property type="match status" value="1"/>
</dbReference>
<sequence>MAGTKSRAYFAEAVKVIPGGVNSPVRACKSVGAEPIFFERGKGPFLYDVDGRRYIDYVASWGPLILGHAHPEVVAAVKAAAEGGTSFGAPTWAEVELARLICECVPSIEKVRLVNSGTEATMSAIRLARGYTGRKKIVKFDGCYHGHADSFLVKAGSGVATLGIPGSPGVPEEIVANTISLPYNDLSAVRECFEAVGQEIAAVIVEPIAGNMGVVPPEPGFLEGLREITRKHGSLLIFDEVITGFRVGLGGAQALYGIEPDLTCLGKIIGGGLPVGAYGGKAEIMDYIAPEGPVYQAGTLSGNPLAVAAGLATLRLLRRPGTYERLEELSARLFEGLSEAARKAGLPTTGNRVGSMMTLFFREGRVTNFAEAAASDTARYGAFWRAMARRGVYLAPSQFEAAFVSLAHTETEIEETLEAAQEALREVAQS</sequence>
<dbReference type="GO" id="GO:0008483">
    <property type="term" value="F:transaminase activity"/>
    <property type="evidence" value="ECO:0007669"/>
    <property type="project" value="InterPro"/>
</dbReference>
<dbReference type="InterPro" id="IPR015424">
    <property type="entry name" value="PyrdxlP-dep_Trfase"/>
</dbReference>
<organism evidence="8 9">
    <name type="scientific">Thermosulfurimonas marina</name>
    <dbReference type="NCBI Taxonomy" id="2047767"/>
    <lineage>
        <taxon>Bacteria</taxon>
        <taxon>Pseudomonadati</taxon>
        <taxon>Thermodesulfobacteriota</taxon>
        <taxon>Thermodesulfobacteria</taxon>
        <taxon>Thermodesulfobacteriales</taxon>
        <taxon>Thermodesulfobacteriaceae</taxon>
        <taxon>Thermosulfurimonas</taxon>
    </lineage>
</organism>
<dbReference type="Gene3D" id="3.90.1150.10">
    <property type="entry name" value="Aspartate Aminotransferase, domain 1"/>
    <property type="match status" value="1"/>
</dbReference>
<evidence type="ECO:0000256" key="6">
    <source>
        <dbReference type="ARBA" id="ARBA00023244"/>
    </source>
</evidence>
<protein>
    <recommendedName>
        <fullName evidence="7">Glutamate-1-semialdehyde 2,1-aminomutase</fullName>
        <shortName evidence="7">GSA</shortName>
        <ecNumber evidence="7">5.4.3.8</ecNumber>
    </recommendedName>
    <alternativeName>
        <fullName evidence="7">Glutamate-1-semialdehyde aminotransferase</fullName>
        <shortName evidence="7">GSA-AT</shortName>
    </alternativeName>
</protein>
<dbReference type="Proteomes" id="UP000501253">
    <property type="component" value="Chromosome"/>
</dbReference>
<evidence type="ECO:0000256" key="7">
    <source>
        <dbReference type="HAMAP-Rule" id="MF_00375"/>
    </source>
</evidence>
<comment type="similarity">
    <text evidence="3 7">Belongs to the class-III pyridoxal-phosphate-dependent aminotransferase family. HemL subfamily.</text>
</comment>
<dbReference type="InterPro" id="IPR015421">
    <property type="entry name" value="PyrdxlP-dep_Trfase_major"/>
</dbReference>
<dbReference type="EMBL" id="CP042909">
    <property type="protein sequence ID" value="QJA05876.1"/>
    <property type="molecule type" value="Genomic_DNA"/>
</dbReference>
<comment type="subcellular location">
    <subcellularLocation>
        <location evidence="7">Cytoplasm</location>
    </subcellularLocation>
</comment>
<evidence type="ECO:0000256" key="2">
    <source>
        <dbReference type="ARBA" id="ARBA00004819"/>
    </source>
</evidence>
<dbReference type="RefSeq" id="WP_168719231.1">
    <property type="nucleotide sequence ID" value="NZ_CP042909.1"/>
</dbReference>
<dbReference type="HAMAP" id="MF_00375">
    <property type="entry name" value="HemL_aminotrans_3"/>
    <property type="match status" value="1"/>
</dbReference>
<evidence type="ECO:0000313" key="8">
    <source>
        <dbReference type="EMBL" id="QJA05876.1"/>
    </source>
</evidence>
<proteinExistence type="inferred from homology"/>
<dbReference type="SUPFAM" id="SSF53383">
    <property type="entry name" value="PLP-dependent transferases"/>
    <property type="match status" value="1"/>
</dbReference>
<evidence type="ECO:0000313" key="9">
    <source>
        <dbReference type="Proteomes" id="UP000501253"/>
    </source>
</evidence>
<dbReference type="Gene3D" id="3.40.640.10">
    <property type="entry name" value="Type I PLP-dependent aspartate aminotransferase-like (Major domain)"/>
    <property type="match status" value="1"/>
</dbReference>
<dbReference type="InterPro" id="IPR049704">
    <property type="entry name" value="Aminotrans_3_PPA_site"/>
</dbReference>
<accession>A0A6H1WRW7</accession>
<evidence type="ECO:0000256" key="5">
    <source>
        <dbReference type="ARBA" id="ARBA00023235"/>
    </source>
</evidence>
<dbReference type="PROSITE" id="PS00600">
    <property type="entry name" value="AA_TRANSFER_CLASS_3"/>
    <property type="match status" value="1"/>
</dbReference>
<dbReference type="InterPro" id="IPR004639">
    <property type="entry name" value="4pyrrol_synth_GluAld_NH2Trfase"/>
</dbReference>
<dbReference type="PANTHER" id="PTHR43713">
    <property type="entry name" value="GLUTAMATE-1-SEMIALDEHYDE 2,1-AMINOMUTASE"/>
    <property type="match status" value="1"/>
</dbReference>
<keyword evidence="9" id="KW-1185">Reference proteome</keyword>
<dbReference type="GO" id="GO:0006782">
    <property type="term" value="P:protoporphyrinogen IX biosynthetic process"/>
    <property type="evidence" value="ECO:0007669"/>
    <property type="project" value="UniProtKB-UniRule"/>
</dbReference>
<gene>
    <name evidence="7 8" type="primary">hemL</name>
    <name evidence="8" type="ORF">FVE67_03265</name>
</gene>
<evidence type="ECO:0000256" key="4">
    <source>
        <dbReference type="ARBA" id="ARBA00022898"/>
    </source>
</evidence>
<comment type="catalytic activity">
    <reaction evidence="7">
        <text>(S)-4-amino-5-oxopentanoate = 5-aminolevulinate</text>
        <dbReference type="Rhea" id="RHEA:14265"/>
        <dbReference type="ChEBI" id="CHEBI:57501"/>
        <dbReference type="ChEBI" id="CHEBI:356416"/>
        <dbReference type="EC" id="5.4.3.8"/>
    </reaction>
</comment>
<keyword evidence="4 7" id="KW-0663">Pyridoxal phosphate</keyword>
<comment type="cofactor">
    <cofactor evidence="1 7">
        <name>pyridoxal 5'-phosphate</name>
        <dbReference type="ChEBI" id="CHEBI:597326"/>
    </cofactor>
</comment>
<reference evidence="8 9" key="1">
    <citation type="submission" date="2019-08" db="EMBL/GenBank/DDBJ databases">
        <title>Complete genome sequence of Thermosulfurimonas marina SU872T, an anaerobic thermophilic chemolithoautotrophic bacterium isolated from a shallow marine hydrothermal vent.</title>
        <authorList>
            <person name="Allioux M."/>
            <person name="Jebbar M."/>
            <person name="Slobodkina G."/>
            <person name="Slobodkin A."/>
            <person name="Moalic Y."/>
            <person name="Frolova A."/>
            <person name="Shao Z."/>
            <person name="Alain K."/>
        </authorList>
    </citation>
    <scope>NUCLEOTIDE SEQUENCE [LARGE SCALE GENOMIC DNA]</scope>
    <source>
        <strain evidence="8 9">SU872</strain>
    </source>
</reference>
<dbReference type="KEGG" id="tmai:FVE67_03265"/>
<name>A0A6H1WRW7_9BACT</name>
<dbReference type="GO" id="GO:0030170">
    <property type="term" value="F:pyridoxal phosphate binding"/>
    <property type="evidence" value="ECO:0007669"/>
    <property type="project" value="InterPro"/>
</dbReference>
<dbReference type="FunFam" id="3.40.640.10:FF:000021">
    <property type="entry name" value="Glutamate-1-semialdehyde 2,1-aminomutase"/>
    <property type="match status" value="1"/>
</dbReference>
<dbReference type="AlphaFoldDB" id="A0A6H1WRW7"/>
<keyword evidence="7" id="KW-0963">Cytoplasm</keyword>
<dbReference type="GO" id="GO:0005737">
    <property type="term" value="C:cytoplasm"/>
    <property type="evidence" value="ECO:0007669"/>
    <property type="project" value="UniProtKB-SubCell"/>
</dbReference>
<dbReference type="GO" id="GO:0042286">
    <property type="term" value="F:glutamate-1-semialdehyde 2,1-aminomutase activity"/>
    <property type="evidence" value="ECO:0007669"/>
    <property type="project" value="UniProtKB-UniRule"/>
</dbReference>
<comment type="pathway">
    <text evidence="2">Porphyrin-containing compound metabolism; protoporphyrin-IX biosynthesis; 5-aminolevulinate from L-glutamyl-tRNA(Glu): step 2/2.</text>
</comment>
<comment type="subunit">
    <text evidence="7">Homodimer.</text>
</comment>
<dbReference type="Pfam" id="PF00202">
    <property type="entry name" value="Aminotran_3"/>
    <property type="match status" value="1"/>
</dbReference>
<dbReference type="EC" id="5.4.3.8" evidence="7"/>
<dbReference type="PANTHER" id="PTHR43713:SF3">
    <property type="entry name" value="GLUTAMATE-1-SEMIALDEHYDE 2,1-AMINOMUTASE 1, CHLOROPLASTIC-RELATED"/>
    <property type="match status" value="1"/>
</dbReference>
<evidence type="ECO:0000256" key="3">
    <source>
        <dbReference type="ARBA" id="ARBA00008981"/>
    </source>
</evidence>
<keyword evidence="5 7" id="KW-0413">Isomerase</keyword>
<dbReference type="InterPro" id="IPR005814">
    <property type="entry name" value="Aminotrans_3"/>
</dbReference>